<reference evidence="1 2" key="1">
    <citation type="journal article" date="2014" name="Am. J. Bot.">
        <title>Genome assembly and annotation for red clover (Trifolium pratense; Fabaceae).</title>
        <authorList>
            <person name="Istvanek J."/>
            <person name="Jaros M."/>
            <person name="Krenek A."/>
            <person name="Repkova J."/>
        </authorList>
    </citation>
    <scope>NUCLEOTIDE SEQUENCE [LARGE SCALE GENOMIC DNA]</scope>
    <source>
        <strain evidence="2">cv. Tatra</strain>
        <tissue evidence="1">Young leaves</tissue>
    </source>
</reference>
<dbReference type="EMBL" id="ASHM01212465">
    <property type="protein sequence ID" value="PNX67604.1"/>
    <property type="molecule type" value="Genomic_DNA"/>
</dbReference>
<dbReference type="AlphaFoldDB" id="A0A2K3KMS2"/>
<comment type="caution">
    <text evidence="1">The sequence shown here is derived from an EMBL/GenBank/DDBJ whole genome shotgun (WGS) entry which is preliminary data.</text>
</comment>
<gene>
    <name evidence="1" type="ORF">L195_g063595</name>
</gene>
<name>A0A2K3KMS2_TRIPR</name>
<organism evidence="1 2">
    <name type="scientific">Trifolium pratense</name>
    <name type="common">Red clover</name>
    <dbReference type="NCBI Taxonomy" id="57577"/>
    <lineage>
        <taxon>Eukaryota</taxon>
        <taxon>Viridiplantae</taxon>
        <taxon>Streptophyta</taxon>
        <taxon>Embryophyta</taxon>
        <taxon>Tracheophyta</taxon>
        <taxon>Spermatophyta</taxon>
        <taxon>Magnoliopsida</taxon>
        <taxon>eudicotyledons</taxon>
        <taxon>Gunneridae</taxon>
        <taxon>Pentapetalae</taxon>
        <taxon>rosids</taxon>
        <taxon>fabids</taxon>
        <taxon>Fabales</taxon>
        <taxon>Fabaceae</taxon>
        <taxon>Papilionoideae</taxon>
        <taxon>50 kb inversion clade</taxon>
        <taxon>NPAAA clade</taxon>
        <taxon>Hologalegina</taxon>
        <taxon>IRL clade</taxon>
        <taxon>Trifolieae</taxon>
        <taxon>Trifolium</taxon>
    </lineage>
</organism>
<protein>
    <submittedName>
        <fullName evidence="1">Glucan 1,3-beta-glucosidase</fullName>
    </submittedName>
</protein>
<proteinExistence type="predicted"/>
<reference evidence="1 2" key="2">
    <citation type="journal article" date="2017" name="Front. Plant Sci.">
        <title>Gene Classification and Mining of Molecular Markers Useful in Red Clover (Trifolium pratense) Breeding.</title>
        <authorList>
            <person name="Istvanek J."/>
            <person name="Dluhosova J."/>
            <person name="Dluhos P."/>
            <person name="Patkova L."/>
            <person name="Nedelnik J."/>
            <person name="Repkova J."/>
        </authorList>
    </citation>
    <scope>NUCLEOTIDE SEQUENCE [LARGE SCALE GENOMIC DNA]</scope>
    <source>
        <strain evidence="2">cv. Tatra</strain>
        <tissue evidence="1">Young leaves</tissue>
    </source>
</reference>
<dbReference type="Proteomes" id="UP000236291">
    <property type="component" value="Unassembled WGS sequence"/>
</dbReference>
<evidence type="ECO:0000313" key="2">
    <source>
        <dbReference type="Proteomes" id="UP000236291"/>
    </source>
</evidence>
<accession>A0A2K3KMS2</accession>
<sequence>REGIQCANFFAKLGASTDVDFISHDCPSEGVQDLFKNDALGTLFLRD</sequence>
<dbReference type="PANTHER" id="PTHR35516">
    <property type="entry name" value="CYTOCHROME B6-F COMPLEX SUBUNIT 5"/>
    <property type="match status" value="1"/>
</dbReference>
<dbReference type="PANTHER" id="PTHR35516:SF11">
    <property type="entry name" value="CYTOCHROME B6-F COMPLEX SUBUNIT 5"/>
    <property type="match status" value="1"/>
</dbReference>
<feature type="non-terminal residue" evidence="1">
    <location>
        <position position="1"/>
    </location>
</feature>
<evidence type="ECO:0000313" key="1">
    <source>
        <dbReference type="EMBL" id="PNX67604.1"/>
    </source>
</evidence>